<reference evidence="18" key="1">
    <citation type="submission" date="2020-06" db="EMBL/GenBank/DDBJ databases">
        <authorList>
            <person name="Li T."/>
            <person name="Hu X."/>
            <person name="Zhang T."/>
            <person name="Song X."/>
            <person name="Zhang H."/>
            <person name="Dai N."/>
            <person name="Sheng W."/>
            <person name="Hou X."/>
            <person name="Wei L."/>
        </authorList>
    </citation>
    <scope>NUCLEOTIDE SEQUENCE</scope>
    <source>
        <strain evidence="18">G02</strain>
        <tissue evidence="18">Leaf</tissue>
    </source>
</reference>
<keyword evidence="15" id="KW-0812">Transmembrane</keyword>
<dbReference type="GO" id="GO:0004674">
    <property type="term" value="F:protein serine/threonine kinase activity"/>
    <property type="evidence" value="ECO:0007669"/>
    <property type="project" value="UniProtKB-KW"/>
</dbReference>
<evidence type="ECO:0000256" key="3">
    <source>
        <dbReference type="ARBA" id="ARBA00012513"/>
    </source>
</evidence>
<evidence type="ECO:0000256" key="9">
    <source>
        <dbReference type="ARBA" id="ARBA00023211"/>
    </source>
</evidence>
<feature type="region of interest" description="Disordered" evidence="14">
    <location>
        <begin position="1"/>
        <end position="20"/>
    </location>
</feature>
<dbReference type="GO" id="GO:0007165">
    <property type="term" value="P:signal transduction"/>
    <property type="evidence" value="ECO:0007669"/>
    <property type="project" value="InterPro"/>
</dbReference>
<evidence type="ECO:0000256" key="15">
    <source>
        <dbReference type="SAM" id="Phobius"/>
    </source>
</evidence>
<dbReference type="PANTHER" id="PTHR43895">
    <property type="entry name" value="CALCIUM/CALMODULIN-DEPENDENT PROTEIN KINASE KINASE-RELATED"/>
    <property type="match status" value="1"/>
</dbReference>
<evidence type="ECO:0000256" key="7">
    <source>
        <dbReference type="ARBA" id="ARBA00022777"/>
    </source>
</evidence>
<keyword evidence="6 13" id="KW-0547">Nucleotide-binding</keyword>
<dbReference type="CDD" id="cd12195">
    <property type="entry name" value="CIPK_C"/>
    <property type="match status" value="1"/>
</dbReference>
<evidence type="ECO:0000256" key="1">
    <source>
        <dbReference type="ARBA" id="ARBA00001936"/>
    </source>
</evidence>
<dbReference type="Pfam" id="PF00069">
    <property type="entry name" value="Pkinase"/>
    <property type="match status" value="1"/>
</dbReference>
<dbReference type="InterPro" id="IPR011009">
    <property type="entry name" value="Kinase-like_dom_sf"/>
</dbReference>
<dbReference type="Pfam" id="PF03822">
    <property type="entry name" value="NAF"/>
    <property type="match status" value="1"/>
</dbReference>
<name>A0AAW2PJ29_SESRA</name>
<feature type="transmembrane region" description="Helical" evidence="15">
    <location>
        <begin position="170"/>
        <end position="189"/>
    </location>
</feature>
<evidence type="ECO:0000256" key="11">
    <source>
        <dbReference type="ARBA" id="ARBA00048679"/>
    </source>
</evidence>
<evidence type="ECO:0000256" key="8">
    <source>
        <dbReference type="ARBA" id="ARBA00022840"/>
    </source>
</evidence>
<protein>
    <recommendedName>
        <fullName evidence="3">non-specific serine/threonine protein kinase</fullName>
        <ecNumber evidence="3">2.7.11.1</ecNumber>
    </recommendedName>
</protein>
<dbReference type="EC" id="2.7.11.1" evidence="3"/>
<keyword evidence="15" id="KW-1133">Transmembrane helix</keyword>
<evidence type="ECO:0000313" key="18">
    <source>
        <dbReference type="EMBL" id="KAL0354879.1"/>
    </source>
</evidence>
<evidence type="ECO:0000256" key="6">
    <source>
        <dbReference type="ARBA" id="ARBA00022741"/>
    </source>
</evidence>
<dbReference type="InterPro" id="IPR004041">
    <property type="entry name" value="NAF_dom"/>
</dbReference>
<comment type="function">
    <text evidence="12">CIPK serine-threonine protein kinases interact with CBL proteins. Binding of a CBL protein to the regulatory NAF domain of CIPK protein lead to the activation of the kinase in a calcium-dependent manner.</text>
</comment>
<dbReference type="PROSITE" id="PS50816">
    <property type="entry name" value="NAF"/>
    <property type="match status" value="1"/>
</dbReference>
<dbReference type="FunFam" id="3.30.200.20:FF:000096">
    <property type="entry name" value="Non-specific serine/threonine protein kinase"/>
    <property type="match status" value="1"/>
</dbReference>
<comment type="cofactor">
    <cofactor evidence="1">
        <name>Mn(2+)</name>
        <dbReference type="ChEBI" id="CHEBI:29035"/>
    </cofactor>
</comment>
<evidence type="ECO:0000259" key="17">
    <source>
        <dbReference type="PROSITE" id="PS50816"/>
    </source>
</evidence>
<dbReference type="PROSITE" id="PS50011">
    <property type="entry name" value="PROTEIN_KINASE_DOM"/>
    <property type="match status" value="1"/>
</dbReference>
<feature type="domain" description="Protein kinase" evidence="16">
    <location>
        <begin position="32"/>
        <end position="243"/>
    </location>
</feature>
<feature type="compositionally biased region" description="Basic and acidic residues" evidence="14">
    <location>
        <begin position="1"/>
        <end position="16"/>
    </location>
</feature>
<sequence length="413" mass="46878">MEDQQPRNHCPQETHHSPCNGGDARSIIFGKYEMGRLLGKGTFAKVYHARNLKNSESVAVKVISKDLVKKEGLMEQITREISVMRLVRHPNVVEIKEVMATKQKIFVVMEDLKPENLLLDEDENLKVSDFGLSALPEQLRNDGLLHTRCGTPAYVAPEVLRKKGYDGAKADIWSCGVILYVLLAGFLPFQDENVMKMYTKIFKAEYEFPPWFSYEAKRLISRLLVADPERRITIQGIMRVPWFCRGFTRPAAFTIQEPIDQEKLLEQSKELELVRSKSSPPFYNAFEFISSMSSGFDLSNLFENRTKSGSLFTSRCSASSIMAKLESVAKKLNLRIVSSKDYKLRMQGISEGRKGKLSVTAEVYEVAPEVAVVEFSKSAGDTLEYRKLCEEDIRPALKDIVWSWQGESCACQD</sequence>
<comment type="caution">
    <text evidence="18">The sequence shown here is derived from an EMBL/GenBank/DDBJ whole genome shotgun (WGS) entry which is preliminary data.</text>
</comment>
<dbReference type="GO" id="GO:0005524">
    <property type="term" value="F:ATP binding"/>
    <property type="evidence" value="ECO:0007669"/>
    <property type="project" value="UniProtKB-UniRule"/>
</dbReference>
<reference evidence="18" key="2">
    <citation type="journal article" date="2024" name="Plant">
        <title>Genomic evolution and insights into agronomic trait innovations of Sesamum species.</title>
        <authorList>
            <person name="Miao H."/>
            <person name="Wang L."/>
            <person name="Qu L."/>
            <person name="Liu H."/>
            <person name="Sun Y."/>
            <person name="Le M."/>
            <person name="Wang Q."/>
            <person name="Wei S."/>
            <person name="Zheng Y."/>
            <person name="Lin W."/>
            <person name="Duan Y."/>
            <person name="Cao H."/>
            <person name="Xiong S."/>
            <person name="Wang X."/>
            <person name="Wei L."/>
            <person name="Li C."/>
            <person name="Ma Q."/>
            <person name="Ju M."/>
            <person name="Zhao R."/>
            <person name="Li G."/>
            <person name="Mu C."/>
            <person name="Tian Q."/>
            <person name="Mei H."/>
            <person name="Zhang T."/>
            <person name="Gao T."/>
            <person name="Zhang H."/>
        </authorList>
    </citation>
    <scope>NUCLEOTIDE SEQUENCE</scope>
    <source>
        <strain evidence="18">G02</strain>
    </source>
</reference>
<dbReference type="SMART" id="SM00220">
    <property type="entry name" value="S_TKc"/>
    <property type="match status" value="1"/>
</dbReference>
<dbReference type="Gene3D" id="1.10.510.10">
    <property type="entry name" value="Transferase(Phosphotransferase) domain 1"/>
    <property type="match status" value="1"/>
</dbReference>
<evidence type="ECO:0000259" key="16">
    <source>
        <dbReference type="PROSITE" id="PS50011"/>
    </source>
</evidence>
<dbReference type="Gene3D" id="3.30.200.20">
    <property type="entry name" value="Phosphorylase Kinase, domain 1"/>
    <property type="match status" value="1"/>
</dbReference>
<evidence type="ECO:0000256" key="12">
    <source>
        <dbReference type="ARBA" id="ARBA00058225"/>
    </source>
</evidence>
<dbReference type="InterPro" id="IPR000719">
    <property type="entry name" value="Prot_kinase_dom"/>
</dbReference>
<dbReference type="FunFam" id="1.10.510.10:FF:000571">
    <property type="entry name" value="Maternal embryonic leucine zipper kinase"/>
    <property type="match status" value="1"/>
</dbReference>
<dbReference type="PROSITE" id="PS00107">
    <property type="entry name" value="PROTEIN_KINASE_ATP"/>
    <property type="match status" value="1"/>
</dbReference>
<dbReference type="AlphaFoldDB" id="A0AAW2PJ29"/>
<gene>
    <name evidence="18" type="ORF">Sradi_3934800</name>
</gene>
<keyword evidence="4" id="KW-0723">Serine/threonine-protein kinase</keyword>
<dbReference type="InterPro" id="IPR017441">
    <property type="entry name" value="Protein_kinase_ATP_BS"/>
</dbReference>
<dbReference type="EMBL" id="JACGWJ010000017">
    <property type="protein sequence ID" value="KAL0354879.1"/>
    <property type="molecule type" value="Genomic_DNA"/>
</dbReference>
<keyword evidence="5" id="KW-0808">Transferase</keyword>
<dbReference type="PANTHER" id="PTHR43895:SF162">
    <property type="entry name" value="CBL-INTERACTING SERINE_THREONINE-PROTEIN KINASE 25"/>
    <property type="match status" value="1"/>
</dbReference>
<accession>A0AAW2PJ29</accession>
<proteinExistence type="inferred from homology"/>
<dbReference type="Gene3D" id="3.30.310.80">
    <property type="entry name" value="Kinase associated domain 1, KA1"/>
    <property type="match status" value="1"/>
</dbReference>
<keyword evidence="8 13" id="KW-0067">ATP-binding</keyword>
<evidence type="ECO:0000256" key="10">
    <source>
        <dbReference type="ARBA" id="ARBA00047899"/>
    </source>
</evidence>
<feature type="domain" description="NAF" evidence="17">
    <location>
        <begin position="278"/>
        <end position="303"/>
    </location>
</feature>
<organism evidence="18">
    <name type="scientific">Sesamum radiatum</name>
    <name type="common">Black benniseed</name>
    <dbReference type="NCBI Taxonomy" id="300843"/>
    <lineage>
        <taxon>Eukaryota</taxon>
        <taxon>Viridiplantae</taxon>
        <taxon>Streptophyta</taxon>
        <taxon>Embryophyta</taxon>
        <taxon>Tracheophyta</taxon>
        <taxon>Spermatophyta</taxon>
        <taxon>Magnoliopsida</taxon>
        <taxon>eudicotyledons</taxon>
        <taxon>Gunneridae</taxon>
        <taxon>Pentapetalae</taxon>
        <taxon>asterids</taxon>
        <taxon>lamiids</taxon>
        <taxon>Lamiales</taxon>
        <taxon>Pedaliaceae</taxon>
        <taxon>Sesamum</taxon>
    </lineage>
</organism>
<evidence type="ECO:0000256" key="2">
    <source>
        <dbReference type="ARBA" id="ARBA00006234"/>
    </source>
</evidence>
<evidence type="ECO:0000256" key="14">
    <source>
        <dbReference type="SAM" id="MobiDB-lite"/>
    </source>
</evidence>
<keyword evidence="9" id="KW-0464">Manganese</keyword>
<evidence type="ECO:0000256" key="5">
    <source>
        <dbReference type="ARBA" id="ARBA00022679"/>
    </source>
</evidence>
<dbReference type="InterPro" id="IPR018451">
    <property type="entry name" value="NAF/FISL_domain"/>
</dbReference>
<comment type="catalytic activity">
    <reaction evidence="11">
        <text>L-seryl-[protein] + ATP = O-phospho-L-seryl-[protein] + ADP + H(+)</text>
        <dbReference type="Rhea" id="RHEA:17989"/>
        <dbReference type="Rhea" id="RHEA-COMP:9863"/>
        <dbReference type="Rhea" id="RHEA-COMP:11604"/>
        <dbReference type="ChEBI" id="CHEBI:15378"/>
        <dbReference type="ChEBI" id="CHEBI:29999"/>
        <dbReference type="ChEBI" id="CHEBI:30616"/>
        <dbReference type="ChEBI" id="CHEBI:83421"/>
        <dbReference type="ChEBI" id="CHEBI:456216"/>
        <dbReference type="EC" id="2.7.11.1"/>
    </reaction>
</comment>
<dbReference type="SUPFAM" id="SSF56112">
    <property type="entry name" value="Protein kinase-like (PK-like)"/>
    <property type="match status" value="1"/>
</dbReference>
<keyword evidence="7 18" id="KW-0418">Kinase</keyword>
<dbReference type="FunFam" id="3.30.310.80:FF:000005">
    <property type="entry name" value="Non-specific serine/threonine protein kinase"/>
    <property type="match status" value="1"/>
</dbReference>
<evidence type="ECO:0000256" key="13">
    <source>
        <dbReference type="PROSITE-ProRule" id="PRU10141"/>
    </source>
</evidence>
<comment type="catalytic activity">
    <reaction evidence="10">
        <text>L-threonyl-[protein] + ATP = O-phospho-L-threonyl-[protein] + ADP + H(+)</text>
        <dbReference type="Rhea" id="RHEA:46608"/>
        <dbReference type="Rhea" id="RHEA-COMP:11060"/>
        <dbReference type="Rhea" id="RHEA-COMP:11605"/>
        <dbReference type="ChEBI" id="CHEBI:15378"/>
        <dbReference type="ChEBI" id="CHEBI:30013"/>
        <dbReference type="ChEBI" id="CHEBI:30616"/>
        <dbReference type="ChEBI" id="CHEBI:61977"/>
        <dbReference type="ChEBI" id="CHEBI:456216"/>
        <dbReference type="EC" id="2.7.11.1"/>
    </reaction>
</comment>
<comment type="similarity">
    <text evidence="2">Belongs to the protein kinase superfamily. CAMK Ser/Thr protein kinase family. SNF1 subfamily.</text>
</comment>
<evidence type="ECO:0000256" key="4">
    <source>
        <dbReference type="ARBA" id="ARBA00022527"/>
    </source>
</evidence>
<feature type="binding site" evidence="13">
    <location>
        <position position="70"/>
    </location>
    <ligand>
        <name>ATP</name>
        <dbReference type="ChEBI" id="CHEBI:30616"/>
    </ligand>
</feature>
<keyword evidence="15" id="KW-0472">Membrane</keyword>